<comment type="similarity">
    <text evidence="2 7">Belongs to the peptidase S8 family.</text>
</comment>
<keyword evidence="8" id="KW-0472">Membrane</keyword>
<evidence type="ECO:0000256" key="4">
    <source>
        <dbReference type="ARBA" id="ARBA00022670"/>
    </source>
</evidence>
<dbReference type="GO" id="GO:0004252">
    <property type="term" value="F:serine-type endopeptidase activity"/>
    <property type="evidence" value="ECO:0007669"/>
    <property type="project" value="UniProtKB-UniRule"/>
</dbReference>
<dbReference type="Pfam" id="PF00082">
    <property type="entry name" value="Peptidase_S8"/>
    <property type="match status" value="1"/>
</dbReference>
<dbReference type="Pfam" id="PF19366">
    <property type="entry name" value="DUF5942"/>
    <property type="match status" value="1"/>
</dbReference>
<dbReference type="EMBL" id="CAQM01000842">
    <property type="protein sequence ID" value="CCQ64181.1"/>
    <property type="molecule type" value="Genomic_DNA"/>
</dbReference>
<dbReference type="InterPro" id="IPR023828">
    <property type="entry name" value="Peptidase_S8_Ser-AS"/>
</dbReference>
<evidence type="ECO:0000259" key="10">
    <source>
        <dbReference type="Pfam" id="PF19366"/>
    </source>
</evidence>
<dbReference type="GO" id="GO:0005576">
    <property type="term" value="C:extracellular region"/>
    <property type="evidence" value="ECO:0007669"/>
    <property type="project" value="UniProtKB-SubCell"/>
</dbReference>
<feature type="active site" description="Charge relay system" evidence="7">
    <location>
        <position position="129"/>
    </location>
</feature>
<accession>T2JGD1</accession>
<evidence type="ECO:0000256" key="5">
    <source>
        <dbReference type="ARBA" id="ARBA00022801"/>
    </source>
</evidence>
<evidence type="ECO:0000259" key="9">
    <source>
        <dbReference type="Pfam" id="PF00082"/>
    </source>
</evidence>
<dbReference type="CDD" id="cd07484">
    <property type="entry name" value="Peptidases_S8_Thermitase_like"/>
    <property type="match status" value="1"/>
</dbReference>
<dbReference type="InterPro" id="IPR000209">
    <property type="entry name" value="Peptidase_S8/S53_dom"/>
</dbReference>
<sequence length="570" mass="61403">MALANFKGLATQGDYESIIVNFREDVSTTTLSEQIEAIASNYNQSLSLNSVYAIDEHIYTLTGDKELLKNLKKSPLNEYVDYIEPNYIYSALETPNDPDYSKQWNLHNIHVERAWEETKGEGITVAVIDSGVSRVPDLRQTEFVPGYDFVNDRKDARDDNGHGTHVAGTIAQSTNNNYGVAGVAYQAKIMPLKVLSAQGGGSVSDIADAIRFAADNEADIINMSLGGGGESQVMKDAIDYAYNKGVVIIAAAGNSNQNAASYPARYPKVISVSALDATGKKAPYSNYGAGVDISAPGGSEEGKILQETIDPSTGQAVFSGFQGTSMAAPHVAGVAALIKATGVKEPEEVFAVLTQSSRKVEEDKFNYYGSGQLDAGEAVKLAVKGQITFRDFFRWLRDSGYLNPRFWIDGGMVALLPKLLMVLGSYLLAFLLRNYFPFAFTSPFNWGLVLGSSGLFFLQGIYVFDLPQWPFRVMGSSIPELANSIEGTSLLNPFLASVLIPFALVAILLGHNSWKWFAIGTSLGVAACLTVHAIMSPAVMVMPSLDVARAFLGANAFLCVGLACLASKKS</sequence>
<feature type="transmembrane region" description="Helical" evidence="8">
    <location>
        <begin position="547"/>
        <end position="566"/>
    </location>
</feature>
<evidence type="ECO:0000256" key="2">
    <source>
        <dbReference type="ARBA" id="ARBA00011073"/>
    </source>
</evidence>
<dbReference type="Proteomes" id="UP000018198">
    <property type="component" value="Unassembled WGS sequence"/>
</dbReference>
<keyword evidence="4 7" id="KW-0645">Protease</keyword>
<organism evidence="11 12">
    <name type="scientific">Crocosphaera watsonii WH 0401</name>
    <dbReference type="NCBI Taxonomy" id="555881"/>
    <lineage>
        <taxon>Bacteria</taxon>
        <taxon>Bacillati</taxon>
        <taxon>Cyanobacteriota</taxon>
        <taxon>Cyanophyceae</taxon>
        <taxon>Oscillatoriophycideae</taxon>
        <taxon>Chroococcales</taxon>
        <taxon>Aphanothecaceae</taxon>
        <taxon>Crocosphaera</taxon>
    </lineage>
</organism>
<feature type="domain" description="DUF5942" evidence="10">
    <location>
        <begin position="384"/>
        <end position="569"/>
    </location>
</feature>
<keyword evidence="8" id="KW-0812">Transmembrane</keyword>
<dbReference type="PIRSF" id="PIRSF037851">
    <property type="entry name" value="Subtilisin_cyano"/>
    <property type="match status" value="1"/>
</dbReference>
<evidence type="ECO:0000256" key="8">
    <source>
        <dbReference type="SAM" id="Phobius"/>
    </source>
</evidence>
<dbReference type="InterPro" id="IPR015500">
    <property type="entry name" value="Peptidase_S8_subtilisin-rel"/>
</dbReference>
<feature type="transmembrane region" description="Helical" evidence="8">
    <location>
        <begin position="516"/>
        <end position="535"/>
    </location>
</feature>
<name>T2JGD1_CROWT</name>
<dbReference type="PROSITE" id="PS51892">
    <property type="entry name" value="SUBTILASE"/>
    <property type="match status" value="1"/>
</dbReference>
<dbReference type="PANTHER" id="PTHR43806">
    <property type="entry name" value="PEPTIDASE S8"/>
    <property type="match status" value="1"/>
</dbReference>
<feature type="transmembrane region" description="Helical" evidence="8">
    <location>
        <begin position="406"/>
        <end position="432"/>
    </location>
</feature>
<feature type="active site" description="Charge relay system" evidence="7">
    <location>
        <position position="162"/>
    </location>
</feature>
<feature type="domain" description="Peptidase S8/S53" evidence="9">
    <location>
        <begin position="120"/>
        <end position="369"/>
    </location>
</feature>
<feature type="transmembrane region" description="Helical" evidence="8">
    <location>
        <begin position="444"/>
        <end position="464"/>
    </location>
</feature>
<reference evidence="11 12" key="2">
    <citation type="submission" date="2013-09" db="EMBL/GenBank/DDBJ databases">
        <title>Whole genome comparison of six Crocosphaera watsonii strains with differing phenotypes.</title>
        <authorList>
            <person name="Bench S.R."/>
            <person name="Heller P."/>
            <person name="Frank I."/>
            <person name="Arciniega M."/>
            <person name="Shilova I.N."/>
            <person name="Zehr J.P."/>
        </authorList>
    </citation>
    <scope>NUCLEOTIDE SEQUENCE [LARGE SCALE GENOMIC DNA]</scope>
    <source>
        <strain evidence="11 12">WH 0401</strain>
    </source>
</reference>
<dbReference type="InterPro" id="IPR017295">
    <property type="entry name" value="Pept_S8A_subtilisin_cyanobac-1"/>
</dbReference>
<evidence type="ECO:0000313" key="11">
    <source>
        <dbReference type="EMBL" id="CCQ64181.1"/>
    </source>
</evidence>
<evidence type="ECO:0000256" key="6">
    <source>
        <dbReference type="ARBA" id="ARBA00022825"/>
    </source>
</evidence>
<dbReference type="InterPro" id="IPR036852">
    <property type="entry name" value="Peptidase_S8/S53_dom_sf"/>
</dbReference>
<dbReference type="SUPFAM" id="SSF52743">
    <property type="entry name" value="Subtilisin-like"/>
    <property type="match status" value="1"/>
</dbReference>
<dbReference type="Gene3D" id="3.40.50.200">
    <property type="entry name" value="Peptidase S8/S53 domain"/>
    <property type="match status" value="1"/>
</dbReference>
<dbReference type="AlphaFoldDB" id="T2JGD1"/>
<comment type="subcellular location">
    <subcellularLocation>
        <location evidence="1">Secreted</location>
    </subcellularLocation>
</comment>
<dbReference type="InterPro" id="IPR034084">
    <property type="entry name" value="Thermitase-like_dom"/>
</dbReference>
<evidence type="ECO:0000256" key="1">
    <source>
        <dbReference type="ARBA" id="ARBA00004613"/>
    </source>
</evidence>
<keyword evidence="5 7" id="KW-0378">Hydrolase</keyword>
<evidence type="ECO:0000313" key="12">
    <source>
        <dbReference type="Proteomes" id="UP000018198"/>
    </source>
</evidence>
<keyword evidence="6 7" id="KW-0720">Serine protease</keyword>
<dbReference type="PANTHER" id="PTHR43806:SF11">
    <property type="entry name" value="CEREVISIN-RELATED"/>
    <property type="match status" value="1"/>
</dbReference>
<dbReference type="InterPro" id="IPR050131">
    <property type="entry name" value="Peptidase_S8_subtilisin-like"/>
</dbReference>
<evidence type="ECO:0000256" key="7">
    <source>
        <dbReference type="PROSITE-ProRule" id="PRU01240"/>
    </source>
</evidence>
<dbReference type="GO" id="GO:0006508">
    <property type="term" value="P:proteolysis"/>
    <property type="evidence" value="ECO:0007669"/>
    <property type="project" value="UniProtKB-KW"/>
</dbReference>
<reference evidence="11 12" key="1">
    <citation type="submission" date="2013-01" db="EMBL/GenBank/DDBJ databases">
        <authorList>
            <person name="Bench S."/>
        </authorList>
    </citation>
    <scope>NUCLEOTIDE SEQUENCE [LARGE SCALE GENOMIC DNA]</scope>
    <source>
        <strain evidence="11 12">WH 0401</strain>
    </source>
</reference>
<evidence type="ECO:0000256" key="3">
    <source>
        <dbReference type="ARBA" id="ARBA00022525"/>
    </source>
</evidence>
<dbReference type="PROSITE" id="PS00138">
    <property type="entry name" value="SUBTILASE_SER"/>
    <property type="match status" value="1"/>
</dbReference>
<dbReference type="PRINTS" id="PR00723">
    <property type="entry name" value="SUBTILISIN"/>
</dbReference>
<protein>
    <submittedName>
        <fullName evidence="11">Peptidase S8 and S53, subtilisin, kexin,sedolisin</fullName>
    </submittedName>
</protein>
<comment type="caution">
    <text evidence="11">The sequence shown here is derived from an EMBL/GenBank/DDBJ whole genome shotgun (WGS) entry which is preliminary data.</text>
</comment>
<feature type="transmembrane region" description="Helical" evidence="8">
    <location>
        <begin position="490"/>
        <end position="509"/>
    </location>
</feature>
<keyword evidence="3" id="KW-0964">Secreted</keyword>
<feature type="active site" description="Charge relay system" evidence="7">
    <location>
        <position position="325"/>
    </location>
</feature>
<gene>
    <name evidence="11" type="ORF">CWATWH0401_4781</name>
</gene>
<proteinExistence type="inferred from homology"/>
<keyword evidence="8" id="KW-1133">Transmembrane helix</keyword>
<dbReference type="InterPro" id="IPR045986">
    <property type="entry name" value="DUF5942"/>
</dbReference>